<proteinExistence type="inferred from homology"/>
<dbReference type="STRING" id="56857.A0A200PXL3"/>
<dbReference type="GO" id="GO:0005576">
    <property type="term" value="C:extracellular region"/>
    <property type="evidence" value="ECO:0007669"/>
    <property type="project" value="UniProtKB-SubCell"/>
</dbReference>
<keyword evidence="7" id="KW-1185">Reference proteome</keyword>
<accession>A0A200PXL3</accession>
<evidence type="ECO:0000256" key="1">
    <source>
        <dbReference type="ARBA" id="ARBA00004239"/>
    </source>
</evidence>
<feature type="domain" description="Peptidase A1" evidence="5">
    <location>
        <begin position="41"/>
        <end position="415"/>
    </location>
</feature>
<keyword evidence="4" id="KW-0732">Signal</keyword>
<organism evidence="6 7">
    <name type="scientific">Macleaya cordata</name>
    <name type="common">Five-seeded plume-poppy</name>
    <name type="synonym">Bocconia cordata</name>
    <dbReference type="NCBI Taxonomy" id="56857"/>
    <lineage>
        <taxon>Eukaryota</taxon>
        <taxon>Viridiplantae</taxon>
        <taxon>Streptophyta</taxon>
        <taxon>Embryophyta</taxon>
        <taxon>Tracheophyta</taxon>
        <taxon>Spermatophyta</taxon>
        <taxon>Magnoliopsida</taxon>
        <taxon>Ranunculales</taxon>
        <taxon>Papaveraceae</taxon>
        <taxon>Papaveroideae</taxon>
        <taxon>Macleaya</taxon>
    </lineage>
</organism>
<dbReference type="Pfam" id="PF14541">
    <property type="entry name" value="TAXi_C"/>
    <property type="match status" value="1"/>
</dbReference>
<dbReference type="PANTHER" id="PTHR47965">
    <property type="entry name" value="ASPARTYL PROTEASE-RELATED"/>
    <property type="match status" value="1"/>
</dbReference>
<dbReference type="AlphaFoldDB" id="A0A200PXL3"/>
<evidence type="ECO:0000259" key="5">
    <source>
        <dbReference type="PROSITE" id="PS51767"/>
    </source>
</evidence>
<reference evidence="6 7" key="1">
    <citation type="journal article" date="2017" name="Mol. Plant">
        <title>The Genome of Medicinal Plant Macleaya cordata Provides New Insights into Benzylisoquinoline Alkaloids Metabolism.</title>
        <authorList>
            <person name="Liu X."/>
            <person name="Liu Y."/>
            <person name="Huang P."/>
            <person name="Ma Y."/>
            <person name="Qing Z."/>
            <person name="Tang Q."/>
            <person name="Cao H."/>
            <person name="Cheng P."/>
            <person name="Zheng Y."/>
            <person name="Yuan Z."/>
            <person name="Zhou Y."/>
            <person name="Liu J."/>
            <person name="Tang Z."/>
            <person name="Zhuo Y."/>
            <person name="Zhang Y."/>
            <person name="Yu L."/>
            <person name="Huang J."/>
            <person name="Yang P."/>
            <person name="Peng Q."/>
            <person name="Zhang J."/>
            <person name="Jiang W."/>
            <person name="Zhang Z."/>
            <person name="Lin K."/>
            <person name="Ro D.K."/>
            <person name="Chen X."/>
            <person name="Xiong X."/>
            <person name="Shang Y."/>
            <person name="Huang S."/>
            <person name="Zeng J."/>
        </authorList>
    </citation>
    <scope>NUCLEOTIDE SEQUENCE [LARGE SCALE GENOMIC DNA]</scope>
    <source>
        <strain evidence="7">cv. BLH2017</strain>
        <tissue evidence="6">Root</tissue>
    </source>
</reference>
<dbReference type="PROSITE" id="PS51767">
    <property type="entry name" value="PEPTIDASE_A1"/>
    <property type="match status" value="1"/>
</dbReference>
<dbReference type="InterPro" id="IPR033868">
    <property type="entry name" value="Xylanase_inhibitor_I-like"/>
</dbReference>
<comment type="subcellular location">
    <subcellularLocation>
        <location evidence="1">Secreted</location>
        <location evidence="1">Extracellular space</location>
    </subcellularLocation>
</comment>
<dbReference type="Proteomes" id="UP000195402">
    <property type="component" value="Unassembled WGS sequence"/>
</dbReference>
<dbReference type="InterPro" id="IPR033121">
    <property type="entry name" value="PEPTIDASE_A1"/>
</dbReference>
<name>A0A200PXL3_MACCD</name>
<dbReference type="OMA" id="TYQHIPC"/>
<dbReference type="InterPro" id="IPR021109">
    <property type="entry name" value="Peptidase_aspartic_dom_sf"/>
</dbReference>
<gene>
    <name evidence="6" type="ORF">BVC80_8755g8</name>
</gene>
<comment type="similarity">
    <text evidence="2">Belongs to the peptidase A1 family.</text>
</comment>
<dbReference type="Gene3D" id="2.40.70.10">
    <property type="entry name" value="Acid Proteases"/>
    <property type="match status" value="2"/>
</dbReference>
<dbReference type="GO" id="GO:0006508">
    <property type="term" value="P:proteolysis"/>
    <property type="evidence" value="ECO:0007669"/>
    <property type="project" value="InterPro"/>
</dbReference>
<evidence type="ECO:0000313" key="6">
    <source>
        <dbReference type="EMBL" id="OVA02962.1"/>
    </source>
</evidence>
<dbReference type="Pfam" id="PF14543">
    <property type="entry name" value="TAXi_N"/>
    <property type="match status" value="1"/>
</dbReference>
<protein>
    <submittedName>
        <fullName evidence="6">Peptidase A1</fullName>
    </submittedName>
</protein>
<dbReference type="CDD" id="cd05489">
    <property type="entry name" value="xylanase_inhibitor_I_like"/>
    <property type="match status" value="1"/>
</dbReference>
<comment type="caution">
    <text evidence="6">The sequence shown here is derived from an EMBL/GenBank/DDBJ whole genome shotgun (WGS) entry which is preliminary data.</text>
</comment>
<evidence type="ECO:0000256" key="4">
    <source>
        <dbReference type="ARBA" id="ARBA00022729"/>
    </source>
</evidence>
<dbReference type="GO" id="GO:0004190">
    <property type="term" value="F:aspartic-type endopeptidase activity"/>
    <property type="evidence" value="ECO:0007669"/>
    <property type="project" value="InterPro"/>
</dbReference>
<dbReference type="InterPro" id="IPR001461">
    <property type="entry name" value="Aspartic_peptidase_A1"/>
</dbReference>
<evidence type="ECO:0000313" key="7">
    <source>
        <dbReference type="Proteomes" id="UP000195402"/>
    </source>
</evidence>
<dbReference type="EMBL" id="MVGT01003944">
    <property type="protein sequence ID" value="OVA02962.1"/>
    <property type="molecule type" value="Genomic_DNA"/>
</dbReference>
<dbReference type="InterPro" id="IPR032799">
    <property type="entry name" value="TAXi_C"/>
</dbReference>
<dbReference type="InterPro" id="IPR032861">
    <property type="entry name" value="TAXi_N"/>
</dbReference>
<evidence type="ECO:0000256" key="2">
    <source>
        <dbReference type="ARBA" id="ARBA00007447"/>
    </source>
</evidence>
<dbReference type="PANTHER" id="PTHR47965:SF6">
    <property type="entry name" value="ASPARTIC PROTEINASE GIP1-RELATED"/>
    <property type="match status" value="1"/>
</dbReference>
<dbReference type="InParanoid" id="A0A200PXL3"/>
<dbReference type="OrthoDB" id="1904546at2759"/>
<dbReference type="FunFam" id="2.40.70.10:FF:000041">
    <property type="entry name" value="Basic 7S globulin"/>
    <property type="match status" value="1"/>
</dbReference>
<evidence type="ECO:0000256" key="3">
    <source>
        <dbReference type="ARBA" id="ARBA00022525"/>
    </source>
</evidence>
<keyword evidence="3" id="KW-0964">Secreted</keyword>
<dbReference type="SUPFAM" id="SSF50630">
    <property type="entry name" value="Acid proteases"/>
    <property type="match status" value="1"/>
</dbReference>
<sequence>MSSSFFMLLFLSFSIFFSIHIFSLPIPLLIPIEKDPITLQHTTTISQGTPLTTIKLLFDLGSSFSWIDCSNKNPNSTSYRPIPCNSSLCKSLNYFSLPCSSNHTCSLFPENPLTRKATIAESFRDSLSLPTTNGRNPGQLALISDFIFSCSSQPQLLLGLPEGVSGLLALGRSNFSLPAQVSNAFTLPYLFTLCLSSSPSAPGVAFFGTRGPYVFHPETDLSNSLIHTPLLLNPVSNTVITYNGRPSDEYFIGVRTVKVNGKPVKLNGKLLTVDENGFGGTKISTVLPYTTMETSIYKAFTEAFTREAAKLNLRVTKNPVKPFSVCFSLDDVGSTRVGPAVPTVDFVMEKDDVYWRMFGVNLMVRMVGDEEEDHMWCLGFVDGGTNPRTSIVIGGHQMEDNLLQFDLRLKRFGFSSSLLIKQTSCGNFNFTIESNLNW</sequence>